<dbReference type="CDD" id="cd03443">
    <property type="entry name" value="PaaI_thioesterase"/>
    <property type="match status" value="1"/>
</dbReference>
<evidence type="ECO:0000256" key="11">
    <source>
        <dbReference type="ARBA" id="ARBA00023136"/>
    </source>
</evidence>
<evidence type="ECO:0000256" key="3">
    <source>
        <dbReference type="ARBA" id="ARBA00004632"/>
    </source>
</evidence>
<dbReference type="PANTHER" id="PTHR12418">
    <property type="entry name" value="ACYL-COENZYME A THIOESTERASE THEM4"/>
    <property type="match status" value="1"/>
</dbReference>
<dbReference type="EMBL" id="BAABKN010000005">
    <property type="protein sequence ID" value="GAA4727849.1"/>
    <property type="molecule type" value="Genomic_DNA"/>
</dbReference>
<keyword evidence="8" id="KW-0276">Fatty acid metabolism</keyword>
<evidence type="ECO:0000256" key="8">
    <source>
        <dbReference type="ARBA" id="ARBA00022832"/>
    </source>
</evidence>
<evidence type="ECO:0000256" key="16">
    <source>
        <dbReference type="ARBA" id="ARBA00038848"/>
    </source>
</evidence>
<comment type="catalytic activity">
    <reaction evidence="23">
        <text>tetradecanoyl-CoA + H2O = tetradecanoate + CoA + H(+)</text>
        <dbReference type="Rhea" id="RHEA:40119"/>
        <dbReference type="ChEBI" id="CHEBI:15377"/>
        <dbReference type="ChEBI" id="CHEBI:15378"/>
        <dbReference type="ChEBI" id="CHEBI:30807"/>
        <dbReference type="ChEBI" id="CHEBI:57287"/>
        <dbReference type="ChEBI" id="CHEBI:57385"/>
    </reaction>
    <physiologicalReaction direction="left-to-right" evidence="23">
        <dbReference type="Rhea" id="RHEA:40120"/>
    </physiologicalReaction>
</comment>
<protein>
    <recommendedName>
        <fullName evidence="17">Acyl-coenzyme A thioesterase THEM4</fullName>
        <ecNumber evidence="16">3.1.2.2</ecNumber>
    </recommendedName>
    <alternativeName>
        <fullName evidence="18">Thioesterase superfamily member 4</fullName>
    </alternativeName>
</protein>
<comment type="caution">
    <text evidence="25">The sequence shown here is derived from an EMBL/GenBank/DDBJ whole genome shotgun (WGS) entry which is preliminary data.</text>
</comment>
<accession>A0ABP8YHG2</accession>
<dbReference type="EC" id="3.1.2.2" evidence="16"/>
<evidence type="ECO:0000256" key="21">
    <source>
        <dbReference type="ARBA" id="ARBA00047969"/>
    </source>
</evidence>
<sequence>MTAPLDPRGGGVDLNIWLGRDAETDHDDPAFARLAGALVRVQEVVSGARPPPGLSTEAATTLGRVADQLEPYDVDEAAQVAGRQFRHFSRGQTLLPAVAVDTYDGQRVDGRVTFGRFYLGSNGAVHGGAISLLFDDLLGQVANGPDAPRARTAYLHVNFHRITPIGVELSCHAGIRTVEGRKVHIDGELCHGEEVVASAEGLFVRLEAHQL</sequence>
<evidence type="ECO:0000256" key="10">
    <source>
        <dbReference type="ARBA" id="ARBA00023098"/>
    </source>
</evidence>
<dbReference type="Proteomes" id="UP001499882">
    <property type="component" value="Unassembled WGS sequence"/>
</dbReference>
<gene>
    <name evidence="25" type="ORF">GCM10023350_08630</name>
</gene>
<evidence type="ECO:0000256" key="6">
    <source>
        <dbReference type="ARBA" id="ARBA00022703"/>
    </source>
</evidence>
<evidence type="ECO:0000256" key="15">
    <source>
        <dbReference type="ARBA" id="ARBA00038456"/>
    </source>
</evidence>
<evidence type="ECO:0000256" key="1">
    <source>
        <dbReference type="ARBA" id="ARBA00004170"/>
    </source>
</evidence>
<dbReference type="Pfam" id="PF03061">
    <property type="entry name" value="4HBT"/>
    <property type="match status" value="1"/>
</dbReference>
<evidence type="ECO:0000256" key="18">
    <source>
        <dbReference type="ARBA" id="ARBA00043210"/>
    </source>
</evidence>
<dbReference type="Gene3D" id="3.10.129.10">
    <property type="entry name" value="Hotdog Thioesterase"/>
    <property type="match status" value="1"/>
</dbReference>
<keyword evidence="7" id="KW-0378">Hydrolase</keyword>
<reference evidence="26" key="1">
    <citation type="journal article" date="2019" name="Int. J. Syst. Evol. Microbiol.">
        <title>The Global Catalogue of Microorganisms (GCM) 10K type strain sequencing project: providing services to taxonomists for standard genome sequencing and annotation.</title>
        <authorList>
            <consortium name="The Broad Institute Genomics Platform"/>
            <consortium name="The Broad Institute Genome Sequencing Center for Infectious Disease"/>
            <person name="Wu L."/>
            <person name="Ma J."/>
        </authorList>
    </citation>
    <scope>NUCLEOTIDE SEQUENCE [LARGE SCALE GENOMIC DNA]</scope>
    <source>
        <strain evidence="26">JCM 18532</strain>
    </source>
</reference>
<name>A0ABP8YHG2_9ACTN</name>
<evidence type="ECO:0000259" key="24">
    <source>
        <dbReference type="Pfam" id="PF03061"/>
    </source>
</evidence>
<evidence type="ECO:0000256" key="17">
    <source>
        <dbReference type="ARBA" id="ARBA00040123"/>
    </source>
</evidence>
<evidence type="ECO:0000313" key="26">
    <source>
        <dbReference type="Proteomes" id="UP001499882"/>
    </source>
</evidence>
<keyword evidence="9" id="KW-0809">Transit peptide</keyword>
<dbReference type="InterPro" id="IPR052365">
    <property type="entry name" value="THEM4/THEM5_acyl-CoA_thioest"/>
</dbReference>
<evidence type="ECO:0000256" key="7">
    <source>
        <dbReference type="ARBA" id="ARBA00022801"/>
    </source>
</evidence>
<evidence type="ECO:0000256" key="2">
    <source>
        <dbReference type="ARBA" id="ARBA00004496"/>
    </source>
</evidence>
<comment type="catalytic activity">
    <reaction evidence="19">
        <text>octanoyl-CoA + H2O = octanoate + CoA + H(+)</text>
        <dbReference type="Rhea" id="RHEA:30143"/>
        <dbReference type="ChEBI" id="CHEBI:15377"/>
        <dbReference type="ChEBI" id="CHEBI:15378"/>
        <dbReference type="ChEBI" id="CHEBI:25646"/>
        <dbReference type="ChEBI" id="CHEBI:57287"/>
        <dbReference type="ChEBI" id="CHEBI:57386"/>
    </reaction>
    <physiologicalReaction direction="left-to-right" evidence="19">
        <dbReference type="Rhea" id="RHEA:30144"/>
    </physiologicalReaction>
</comment>
<dbReference type="InterPro" id="IPR029069">
    <property type="entry name" value="HotDog_dom_sf"/>
</dbReference>
<comment type="catalytic activity">
    <reaction evidence="21">
        <text>decanoyl-CoA + H2O = decanoate + CoA + H(+)</text>
        <dbReference type="Rhea" id="RHEA:40059"/>
        <dbReference type="ChEBI" id="CHEBI:15377"/>
        <dbReference type="ChEBI" id="CHEBI:15378"/>
        <dbReference type="ChEBI" id="CHEBI:27689"/>
        <dbReference type="ChEBI" id="CHEBI:57287"/>
        <dbReference type="ChEBI" id="CHEBI:61430"/>
    </reaction>
    <physiologicalReaction direction="left-to-right" evidence="21">
        <dbReference type="Rhea" id="RHEA:40060"/>
    </physiologicalReaction>
</comment>
<keyword evidence="11" id="KW-0472">Membrane</keyword>
<keyword evidence="12" id="KW-0966">Cell projection</keyword>
<organism evidence="25 26">
    <name type="scientific">Nocardioides endophyticus</name>
    <dbReference type="NCBI Taxonomy" id="1353775"/>
    <lineage>
        <taxon>Bacteria</taxon>
        <taxon>Bacillati</taxon>
        <taxon>Actinomycetota</taxon>
        <taxon>Actinomycetes</taxon>
        <taxon>Propionibacteriales</taxon>
        <taxon>Nocardioidaceae</taxon>
        <taxon>Nocardioides</taxon>
    </lineage>
</organism>
<feature type="domain" description="Thioesterase" evidence="24">
    <location>
        <begin position="122"/>
        <end position="196"/>
    </location>
</feature>
<comment type="catalytic activity">
    <reaction evidence="14">
        <text>(9Z)-octadecenoyl-CoA + H2O = (9Z)-octadecenoate + CoA + H(+)</text>
        <dbReference type="Rhea" id="RHEA:40139"/>
        <dbReference type="ChEBI" id="CHEBI:15377"/>
        <dbReference type="ChEBI" id="CHEBI:15378"/>
        <dbReference type="ChEBI" id="CHEBI:30823"/>
        <dbReference type="ChEBI" id="CHEBI:57287"/>
        <dbReference type="ChEBI" id="CHEBI:57387"/>
    </reaction>
    <physiologicalReaction direction="left-to-right" evidence="14">
        <dbReference type="Rhea" id="RHEA:40140"/>
    </physiologicalReaction>
</comment>
<comment type="catalytic activity">
    <reaction evidence="20">
        <text>hexadecanoyl-CoA + H2O = hexadecanoate + CoA + H(+)</text>
        <dbReference type="Rhea" id="RHEA:16645"/>
        <dbReference type="ChEBI" id="CHEBI:7896"/>
        <dbReference type="ChEBI" id="CHEBI:15377"/>
        <dbReference type="ChEBI" id="CHEBI:15378"/>
        <dbReference type="ChEBI" id="CHEBI:57287"/>
        <dbReference type="ChEBI" id="CHEBI:57379"/>
        <dbReference type="EC" id="3.1.2.2"/>
    </reaction>
    <physiologicalReaction direction="left-to-right" evidence="20">
        <dbReference type="Rhea" id="RHEA:16646"/>
    </physiologicalReaction>
</comment>
<evidence type="ECO:0000256" key="23">
    <source>
        <dbReference type="ARBA" id="ARBA00048180"/>
    </source>
</evidence>
<evidence type="ECO:0000256" key="12">
    <source>
        <dbReference type="ARBA" id="ARBA00023273"/>
    </source>
</evidence>
<comment type="catalytic activity">
    <reaction evidence="22">
        <text>dodecanoyl-CoA + H2O = dodecanoate + CoA + H(+)</text>
        <dbReference type="Rhea" id="RHEA:30135"/>
        <dbReference type="ChEBI" id="CHEBI:15377"/>
        <dbReference type="ChEBI" id="CHEBI:15378"/>
        <dbReference type="ChEBI" id="CHEBI:18262"/>
        <dbReference type="ChEBI" id="CHEBI:57287"/>
        <dbReference type="ChEBI" id="CHEBI:57375"/>
    </reaction>
    <physiologicalReaction direction="left-to-right" evidence="22">
        <dbReference type="Rhea" id="RHEA:30136"/>
    </physiologicalReaction>
</comment>
<keyword evidence="10" id="KW-0443">Lipid metabolism</keyword>
<evidence type="ECO:0000313" key="25">
    <source>
        <dbReference type="EMBL" id="GAA4727849.1"/>
    </source>
</evidence>
<proteinExistence type="inferred from homology"/>
<comment type="similarity">
    <text evidence="15">Belongs to the THEM4/THEM5 thioesterase family.</text>
</comment>
<keyword evidence="26" id="KW-1185">Reference proteome</keyword>
<evidence type="ECO:0000256" key="22">
    <source>
        <dbReference type="ARBA" id="ARBA00048074"/>
    </source>
</evidence>
<evidence type="ECO:0000256" key="19">
    <source>
        <dbReference type="ARBA" id="ARBA00047588"/>
    </source>
</evidence>
<evidence type="ECO:0000256" key="5">
    <source>
        <dbReference type="ARBA" id="ARBA00022490"/>
    </source>
</evidence>
<evidence type="ECO:0000256" key="4">
    <source>
        <dbReference type="ARBA" id="ARBA00022475"/>
    </source>
</evidence>
<dbReference type="PANTHER" id="PTHR12418:SF19">
    <property type="entry name" value="ACYL-COENZYME A THIOESTERASE THEM4"/>
    <property type="match status" value="1"/>
</dbReference>
<evidence type="ECO:0000256" key="20">
    <source>
        <dbReference type="ARBA" id="ARBA00047734"/>
    </source>
</evidence>
<comment type="catalytic activity">
    <reaction evidence="13">
        <text>(5Z,8Z,11Z,14Z)-eicosatetraenoyl-CoA + H2O = (5Z,8Z,11Z,14Z)-eicosatetraenoate + CoA + H(+)</text>
        <dbReference type="Rhea" id="RHEA:40151"/>
        <dbReference type="ChEBI" id="CHEBI:15377"/>
        <dbReference type="ChEBI" id="CHEBI:15378"/>
        <dbReference type="ChEBI" id="CHEBI:32395"/>
        <dbReference type="ChEBI" id="CHEBI:57287"/>
        <dbReference type="ChEBI" id="CHEBI:57368"/>
    </reaction>
    <physiologicalReaction direction="left-to-right" evidence="13">
        <dbReference type="Rhea" id="RHEA:40152"/>
    </physiologicalReaction>
</comment>
<evidence type="ECO:0000256" key="13">
    <source>
        <dbReference type="ARBA" id="ARBA00035852"/>
    </source>
</evidence>
<keyword evidence="5" id="KW-0963">Cytoplasm</keyword>
<evidence type="ECO:0000256" key="14">
    <source>
        <dbReference type="ARBA" id="ARBA00037002"/>
    </source>
</evidence>
<dbReference type="InterPro" id="IPR006683">
    <property type="entry name" value="Thioestr_dom"/>
</dbReference>
<keyword evidence="6" id="KW-0053">Apoptosis</keyword>
<dbReference type="SUPFAM" id="SSF54637">
    <property type="entry name" value="Thioesterase/thiol ester dehydrase-isomerase"/>
    <property type="match status" value="1"/>
</dbReference>
<comment type="subcellular location">
    <subcellularLocation>
        <location evidence="3">Cell projection</location>
        <location evidence="3">Ruffle membrane</location>
    </subcellularLocation>
    <subcellularLocation>
        <location evidence="2">Cytoplasm</location>
    </subcellularLocation>
    <subcellularLocation>
        <location evidence="1">Membrane</location>
        <topology evidence="1">Peripheral membrane protein</topology>
    </subcellularLocation>
</comment>
<keyword evidence="4" id="KW-1003">Cell membrane</keyword>
<evidence type="ECO:0000256" key="9">
    <source>
        <dbReference type="ARBA" id="ARBA00022946"/>
    </source>
</evidence>